<proteinExistence type="predicted"/>
<gene>
    <name evidence="1" type="ORF">PRLR5076_06320</name>
</gene>
<name>A0A9R1C857_9BACT</name>
<evidence type="ECO:0000313" key="1">
    <source>
        <dbReference type="EMBL" id="GJG57781.1"/>
    </source>
</evidence>
<dbReference type="NCBIfam" id="TIGR04183">
    <property type="entry name" value="Por_Secre_tail"/>
    <property type="match status" value="1"/>
</dbReference>
<keyword evidence="2" id="KW-1185">Reference proteome</keyword>
<reference evidence="1" key="1">
    <citation type="journal article" date="2022" name="Int. J. Syst. Evol. Microbiol.">
        <title>Prevotella lacticifex sp. nov., isolated from the rumen of cows.</title>
        <authorList>
            <person name="Shinkai T."/>
            <person name="Ikeyama N."/>
            <person name="Kumagai M."/>
            <person name="Ohmori H."/>
            <person name="Sakamoto M."/>
            <person name="Ohkuma M."/>
            <person name="Mitsumori M."/>
        </authorList>
    </citation>
    <scope>NUCLEOTIDE SEQUENCE</scope>
    <source>
        <strain evidence="1">R5076</strain>
    </source>
</reference>
<accession>A0A9R1C857</accession>
<dbReference type="EMBL" id="BPUB01000001">
    <property type="protein sequence ID" value="GJG57781.1"/>
    <property type="molecule type" value="Genomic_DNA"/>
</dbReference>
<sequence>MQAQITIGGNIYGGGNAGDTKGNTNVTVYAGDLNRVFGGAQKADVGGHSFVHIDGEHASNYVLINHVYGGNDVSGVIGNNSGLEKSVPEEIKKATENLVDKSWNAFVRISTKMNGDVVAEDNQKIYIGQLFGGGNGAYDYTSEKLIDGVTPNPYYGLTKPELAKSYLEVMGGSIVYAFGGGNNATVTEKTVIYVDNPSKVVNQILVDRVDQITKDNRVVDKMGLNPGYTYPSSDAFQIGSFFGGNNTAEMKIRPRWNLKSGKIRNVYSGGNKGDMTSPDGLLLQIPEESSIIVDNVYGGCRMADIIPKDKDGNPVTAAAITEDDYGHELHIPAGMAARARVLGGHVNNVYGGNDITGRISGGSTVGIYTTIYGDVYGGGNGSYPYTDNAKLKDDPTYGDLYYTIPAGKSSVEALNDYRPNAEQVSIYVQGTEAKKTIIHGSVYCGGNSASLSSSMDNPKVELKVGSYAIVDNLFLGNNGEHMVETHEKDATHPQEGVLRTMKSTSITSDGSQFNSIDLTNSETFATYMEGVTMPLIPSIVFAKESSGDPATYIPYTSYFGSVYCGGNVGSMKIDGKKTALNFTENVIIYNKLVGGCNNANVASTAFNAAYDGGFIGSPDTNGDKLQLNLSGLRIQPKRWKKNIGDYYTPELAEGESYDTYPGYTDYVIDANGNHLLEWNTISSNTGKEVRPVLSGTGISSDEDKARRFIGGNVYGGCYNSGHINGNVIINMNSTVVDRKGQYAVFDQVLEDEGEAKLYENDNYHITTRVSGVILDEQGMDVLGSALNVFGGGYGKDSEIWGNVTVNLNAGYTFQIFGGGEQGVIGKPNDGTGDDYTFNSKTFKYNPKYSCTINVKGNYPGVARNAPGDNDNMAAAEFIYGGGFKGPVCGNTVINLGNGRVFNTFAGACDADILGHTATYMGRNTNDDTDRGFPYVRDHVYGGNDLGGRIMGSADFSGRLSADLPITPYKPEETSAVTTASAYMEYVQGHVDYIFGGCYGDYDYATEYAGYTSPRMENAFVNFKPNQHISNGVNKIFGAGQGAAGFNTTDKNLMQNRSYVLMDLANTGTKFADLEVFGAGQNCGVGMGVAKATADGNADGVTAAAVVDLARGQIGAAYGGSLNEGVTRRTIVNVPTGSTIKIGSIFAGAYGSDIYQPCDVYEGTVNYHSADAYLIYNKNNTMMKGALYGGNNLKRRTIYGKINIDVPVRQSHPDLGMTTATVYGAGCGSNTWSEYTEVNLNNGAQVWEVYGGGEAGGVMSAESVQKYVTAFKPAKDEQGNDMTDAKWQAAWTLGGDYDPDMASFPGTFAYAANTSTNLQNPIARVAEIDDRKDTPNTLRFKRYNTNVIINEGAYVGNYAYGGGLGKADDVFISSGDVYGTTYIALLGGKVNKDLYAAGTMGTVYNLFGADFIASANAYIQGGTARNVYGGGWAGAVGYHTGDISAATTTDIPGETHVVIGKKDGTSFVDGLPAIERNAYGGGEGGPVFGTTNITLNKGYIGYRYFVDQASADPGAELIGITDGGGYYQEKLHDETWSGDGSYRLKDSGNIFGGGYVDNSSVDESNVTMYGGHVRNSLFGGGEIAAVGRGVIVASGEKNSIRNLQGIYKAGHTSVKLYEGFVHRNVFGGGRGYNNLGEGGKLYSDGYVFGQTEVDIHGGEVGTNAELANGNGNVFGGGDIGYVYSAYEDSEGALCFGKKSGVRYDDGDEGYYYKYENGTWKMDGTEKILTEDCKVLIEPHARVTSGTINYGGKVYNVGDYVPIAYLNTLGNKNSGQWGNLDTEGITIHNAVFAGGNTSSGSDKVFANATSIFGNATASIHDVYSRDLITLGTNHVGGLYGDGNLTFVDGYRGLNITNYGTDYYSISKEITIDEYNALPAREAAYYELRYTCVKECTDDDGTAYHPKDPSNPNSKASTLSALEIISLFKNNTQGVLDHEGQPSSTYWQENGVLPVYAGRPMNTIQRADFCGVFGSRMVMQGAQDRVPEIADYTNYTINRVREVSLNKKLFDKSIPTGDYHGNYFGIYNIVNYFGALTSDVDFHETVRVTDNTDAAKYKSPAVTPSGTYPYEVATYEQWKEAHKADRTRNNGNSHNKVALASGVYLELTTEQSTGTDVYEKDWGYITGVVELDLINVQTGIGGGFVYAKNEHGKRGPSGKTHTTITDLNTGAVTQKDFIYTTNDESKDEWESSGNFVHSTQVIIDDCYNVSGKYKGTVAPGGAVPAHYWYIQGSVYVYDQYISAYTGAPNAYSETVEIPLTITAASHGTMKLLNVQPNYYAYYASSGHPLADGQKLIINDVTYYKNDPISYWDYFLLSQSEKSLFVPATYVTIGDCKVNGTPYAEGTVLLSEQYNTLRNSSPSVTYEEGGVEKTDKDFDYFFRSSNNVSHDTGYMLTYKVNNPSPWDLWYTKFDSAKPIEDRQQTAADGYNNGPTYRLKDGLTGGLLGQQEYKESDVISKIVYDTYQGVVTSHPEVIPAEGQAFFEDAYVITSAVDVTVGTSTRHLNPGAVISATEKTSYGLSEANSSPAYICTRTIQLSATDYIYQGTKMSSTEKGDYITSVTADIKAILPAAENVTKISDLTEEQLKDLTADQKRNLAQLLTVREEIKSDVIPAYYCKTAGLYGGDYYESGKNYRGLAIWSSMSKDDREKFAFNYDALDLLIDRTYSGTVGKKYQYDSEAATLQGAQNNPAGYSLDKPVDYTATYNGSDPELETGKEYTREQFEALANEKRHYSGIVVNDKDATYYVVNTSFQIGNTPYAVGSTISSSVYETLGDTDKGYITKLQFSEIGTYYYCRENYTIGEKGSGVAVNCAVGVTVNGQQQSGSYSINDNVPLGVVIDATNYVSLVNKQVDFTIHGIAPTEVSTLYVSRNSDIFDLSKEKIITVIYQYDYEEADALGNITPQSERHVVNIHLTFKSGIPFVENIKVPQLILPGDNVALREPVVTPGAYEITGGGWEIFQDEKDAESHVNGIEYSPNFDPLYWYQNGYFVAYYAKTYLGKTYSNHVPLSVANYHDLKKVLDDTSHHYYVDNPAVKRNSKIYINDAVNGATQLKQFYDLSKSTLDEHVRNCQNLEFILHTNVNHTGEWTPIGDEGHCFEGNFHGDGYHIDGLDHSLFGQLCGNVYNLGVTGSFTGAGIADTGSGYVENCWISTSSTDAKTSKPVFGNPNRGSGYQLVNCYYQEEADATNKYTNHSGTYGIPTRKNSQAFYNGEVAYDLNGFYLFKRYNDHETASGIDYKYYAINEDGTLTEPKTKHYGSSPDYCSSGVDDVYLKGGYVEDRYGDGDYRYADGVIPETEDVRTFVDANGISHFYPIWPDDYLYFGQALTYGYDASRAHQDIPSHINQSGNRLQTDATSNRVYRAPAYFQSKEMSMAHFNPKATFAQTKNGNANVVAYKNMTAIDFTGGNGDVSGGYKKGLDGKVFYAPLLDDDGLTGFRNVDLTQNLLVYTGTVSPASAATDAVVSGYLPDVAYSETDATYRTVAIASTNGVKGHQIVLDGSAYKATKDHLLVDKQDFNCPISYKFASGKRMWYQRTPDLFVDLNKGWETVSLPFTAELVTTQQKGEITHFYSGSRTIDGNGTKIGHEYWLREYIGKKAGTAVTNGIFTAAFNYPDAAGSDKQVDNTFLWDYYYSLNGRLDANTDTYQTYYQTGRNLASYPLLATAKPYIIGFPGKTYYEFDLSGEWTAKNTATPAPEQLSKQAISFVSEPGITIAVSDNELNAVSEDNYSFVPNYMSKKVDGYLMNATGSSFDKTPDGGLATVPFRPYFVAAPAQNGAPRRAAAESIVFDRTDSSFAIGDDPSDELAGELTFSTKPRKLITTSSLRQPADVRIYNVSGVAISTFTIQPGETIETDITVSGVYIIRAANGRYMKKLALK</sequence>
<organism evidence="1 2">
    <name type="scientific">Prevotella lacticifex</name>
    <dbReference type="NCBI Taxonomy" id="2854755"/>
    <lineage>
        <taxon>Bacteria</taxon>
        <taxon>Pseudomonadati</taxon>
        <taxon>Bacteroidota</taxon>
        <taxon>Bacteroidia</taxon>
        <taxon>Bacteroidales</taxon>
        <taxon>Prevotellaceae</taxon>
        <taxon>Prevotella</taxon>
    </lineage>
</organism>
<protein>
    <submittedName>
        <fullName evidence="1">Uncharacterized protein</fullName>
    </submittedName>
</protein>
<dbReference type="Proteomes" id="UP000825483">
    <property type="component" value="Unassembled WGS sequence"/>
</dbReference>
<evidence type="ECO:0000313" key="2">
    <source>
        <dbReference type="Proteomes" id="UP000825483"/>
    </source>
</evidence>
<dbReference type="InterPro" id="IPR026444">
    <property type="entry name" value="Secre_tail"/>
</dbReference>
<comment type="caution">
    <text evidence="1">The sequence shown here is derived from an EMBL/GenBank/DDBJ whole genome shotgun (WGS) entry which is preliminary data.</text>
</comment>